<evidence type="ECO:0000256" key="1">
    <source>
        <dbReference type="SAM" id="Phobius"/>
    </source>
</evidence>
<keyword evidence="3" id="KW-1185">Reference proteome</keyword>
<name>A0A6G8RZ82_9GAMM</name>
<sequence>MSKKISVINICNQHFKTLNIRDMVSFFGLPIVLVILALMLDIRLFKETLSLLVSFGSIFTALLLSLLVLIFDQETKLDEKADLWNSNNLTIPLFKKRKELLGQLYSNISFSIICALTLVIVCLVLSQLLSYKLPSQSNILISNWFLNPLVVFLLTLTALNIFMILKRIHTLLTVKPEDGLLIKRSNQLSDSNNDDNEETLA</sequence>
<dbReference type="RefSeq" id="WP_166226024.1">
    <property type="nucleotide sequence ID" value="NZ_CP049801.1"/>
</dbReference>
<organism evidence="2 3">
    <name type="scientific">Acinetobacter shaoyimingii</name>
    <dbReference type="NCBI Taxonomy" id="2715164"/>
    <lineage>
        <taxon>Bacteria</taxon>
        <taxon>Pseudomonadati</taxon>
        <taxon>Pseudomonadota</taxon>
        <taxon>Gammaproteobacteria</taxon>
        <taxon>Moraxellales</taxon>
        <taxon>Moraxellaceae</taxon>
        <taxon>Acinetobacter</taxon>
    </lineage>
</organism>
<dbReference type="Proteomes" id="UP000502297">
    <property type="component" value="Chromosome"/>
</dbReference>
<reference evidence="2 3" key="1">
    <citation type="submission" date="2020-03" db="EMBL/GenBank/DDBJ databases">
        <authorList>
            <person name="Zhu W."/>
        </authorList>
    </citation>
    <scope>NUCLEOTIDE SEQUENCE [LARGE SCALE GENOMIC DNA]</scope>
    <source>
        <strain evidence="2 3">323-1</strain>
    </source>
</reference>
<evidence type="ECO:0000313" key="2">
    <source>
        <dbReference type="EMBL" id="QIO07207.1"/>
    </source>
</evidence>
<gene>
    <name evidence="2" type="ORF">G8E00_15335</name>
</gene>
<accession>A0A6G8RZ82</accession>
<feature type="transmembrane region" description="Helical" evidence="1">
    <location>
        <begin position="24"/>
        <end position="45"/>
    </location>
</feature>
<feature type="transmembrane region" description="Helical" evidence="1">
    <location>
        <begin position="104"/>
        <end position="129"/>
    </location>
</feature>
<keyword evidence="1" id="KW-0472">Membrane</keyword>
<proteinExistence type="predicted"/>
<feature type="transmembrane region" description="Helical" evidence="1">
    <location>
        <begin position="51"/>
        <end position="71"/>
    </location>
</feature>
<dbReference type="KEGG" id="asha:G8E00_15335"/>
<keyword evidence="1" id="KW-0812">Transmembrane</keyword>
<evidence type="ECO:0000313" key="3">
    <source>
        <dbReference type="Proteomes" id="UP000502297"/>
    </source>
</evidence>
<keyword evidence="1" id="KW-1133">Transmembrane helix</keyword>
<dbReference type="EMBL" id="CP049801">
    <property type="protein sequence ID" value="QIO07207.1"/>
    <property type="molecule type" value="Genomic_DNA"/>
</dbReference>
<protein>
    <submittedName>
        <fullName evidence="2">Uncharacterized protein</fullName>
    </submittedName>
</protein>
<dbReference type="AlphaFoldDB" id="A0A6G8RZ82"/>
<feature type="transmembrane region" description="Helical" evidence="1">
    <location>
        <begin position="141"/>
        <end position="165"/>
    </location>
</feature>